<dbReference type="SUPFAM" id="SSF54768">
    <property type="entry name" value="dsRNA-binding domain-like"/>
    <property type="match status" value="1"/>
</dbReference>
<dbReference type="PROSITE" id="PS00585">
    <property type="entry name" value="RIBOSOMAL_S5"/>
    <property type="match status" value="1"/>
</dbReference>
<protein>
    <recommendedName>
        <fullName evidence="6 7">Small ribosomal subunit protein uS5</fullName>
    </recommendedName>
</protein>
<evidence type="ECO:0000256" key="5">
    <source>
        <dbReference type="ARBA" id="ARBA00023274"/>
    </source>
</evidence>
<comment type="similarity">
    <text evidence="1 7 8">Belongs to the universal ribosomal protein uS5 family.</text>
</comment>
<evidence type="ECO:0000256" key="3">
    <source>
        <dbReference type="ARBA" id="ARBA00022884"/>
    </source>
</evidence>
<comment type="function">
    <text evidence="7">With S4 and S12 plays an important role in translational accuracy.</text>
</comment>
<dbReference type="HOGENOM" id="CLU_065898_2_1_14"/>
<evidence type="ECO:0000256" key="6">
    <source>
        <dbReference type="ARBA" id="ARBA00035255"/>
    </source>
</evidence>
<dbReference type="GO" id="GO:0015935">
    <property type="term" value="C:small ribosomal subunit"/>
    <property type="evidence" value="ECO:0007669"/>
    <property type="project" value="InterPro"/>
</dbReference>
<dbReference type="Gene3D" id="3.30.230.10">
    <property type="match status" value="1"/>
</dbReference>
<dbReference type="PROSITE" id="PS50881">
    <property type="entry name" value="S5_DSRBD"/>
    <property type="match status" value="1"/>
</dbReference>
<evidence type="ECO:0000256" key="1">
    <source>
        <dbReference type="ARBA" id="ARBA00008945"/>
    </source>
</evidence>
<dbReference type="InterPro" id="IPR020568">
    <property type="entry name" value="Ribosomal_Su5_D2-typ_SF"/>
</dbReference>
<dbReference type="FunFam" id="3.30.230.10:FF:000002">
    <property type="entry name" value="30S ribosomal protein S5"/>
    <property type="match status" value="1"/>
</dbReference>
<gene>
    <name evidence="7 10" type="primary">rpsE</name>
    <name evidence="10" type="ORF">MHM_02120</name>
</gene>
<accession>G8C332</accession>
<organism evidence="10">
    <name type="scientific">Candidatus Mycoplasma haematominutum 'Birmingham 1'</name>
    <dbReference type="NCBI Taxonomy" id="1116213"/>
    <lineage>
        <taxon>Bacteria</taxon>
        <taxon>Bacillati</taxon>
        <taxon>Mycoplasmatota</taxon>
        <taxon>Mollicutes</taxon>
        <taxon>Mycoplasmataceae</taxon>
        <taxon>Mycoplasma</taxon>
    </lineage>
</organism>
<feature type="domain" description="S5 DRBM" evidence="9">
    <location>
        <begin position="59"/>
        <end position="122"/>
    </location>
</feature>
<keyword evidence="5 7" id="KW-0687">Ribonucleoprotein</keyword>
<dbReference type="RefSeq" id="WP_015511595.1">
    <property type="nucleotide sequence ID" value="NC_021007.1"/>
</dbReference>
<reference evidence="10" key="1">
    <citation type="submission" date="2011-11" db="EMBL/GenBank/DDBJ databases">
        <title>Complete genome sequence of Candidatus Mycoplasma haemominutum.</title>
        <authorList>
            <person name="Barker E.N."/>
            <person name="Darby A.C."/>
            <person name="Helps C.R."/>
            <person name="Peters I.R."/>
            <person name="Hughes M.A."/>
            <person name="Radford A.D."/>
            <person name="Novacco M."/>
            <person name="Boretti F."/>
            <person name="Hofmann-Lehmann R."/>
            <person name="Tasker S."/>
        </authorList>
    </citation>
    <scope>NUCLEOTIDE SEQUENCE</scope>
    <source>
        <strain evidence="10">Birmingham 1</strain>
    </source>
</reference>
<dbReference type="InterPro" id="IPR005324">
    <property type="entry name" value="Ribosomal_uS5_C"/>
</dbReference>
<reference evidence="10" key="2">
    <citation type="submission" date="2011-11" db="EMBL/GenBank/DDBJ databases">
        <authorList>
            <person name="Barker E."/>
        </authorList>
    </citation>
    <scope>NUCLEOTIDE SEQUENCE</scope>
    <source>
        <strain evidence="10">Birmingham 1</strain>
    </source>
</reference>
<dbReference type="SUPFAM" id="SSF54211">
    <property type="entry name" value="Ribosomal protein S5 domain 2-like"/>
    <property type="match status" value="1"/>
</dbReference>
<dbReference type="InterPro" id="IPR000851">
    <property type="entry name" value="Ribosomal_uS5"/>
</dbReference>
<dbReference type="PANTHER" id="PTHR48277:SF1">
    <property type="entry name" value="MITOCHONDRIAL RIBOSOMAL PROTEIN S5"/>
    <property type="match status" value="1"/>
</dbReference>
<dbReference type="GO" id="GO:0003735">
    <property type="term" value="F:structural constituent of ribosome"/>
    <property type="evidence" value="ECO:0007669"/>
    <property type="project" value="UniProtKB-UniRule"/>
</dbReference>
<dbReference type="AlphaFoldDB" id="G8C332"/>
<sequence>MSTKVEAKKTVLLYDYRKKVRENEAKKGENIPGGSRILKNVEERKEDDKRLLNLQLNEFEEKVIKVKRVSKTTRGGRQSRVWVLVAAGNKKGKLGFAIGKSREYSLAFRKAARKAVKNAIKVPMNSRGTIYHEFLGKHNASKVLLKPAKSGTGIIAGGPVKKLLLLAGYKDLYSKNLGANNPVNMVRATFNALLSQQSPKQIARLRDKTFEELFHLPPRASTLVEEATELSQ</sequence>
<name>G8C332_9MOLU</name>
<evidence type="ECO:0000256" key="8">
    <source>
        <dbReference type="RuleBase" id="RU003823"/>
    </source>
</evidence>
<dbReference type="GO" id="GO:0006412">
    <property type="term" value="P:translation"/>
    <property type="evidence" value="ECO:0007669"/>
    <property type="project" value="UniProtKB-UniRule"/>
</dbReference>
<dbReference type="KEGG" id="mhb:MHM_02120"/>
<evidence type="ECO:0000259" key="9">
    <source>
        <dbReference type="PROSITE" id="PS50881"/>
    </source>
</evidence>
<dbReference type="PANTHER" id="PTHR48277">
    <property type="entry name" value="MITOCHONDRIAL RIBOSOMAL PROTEIN S5"/>
    <property type="match status" value="1"/>
</dbReference>
<evidence type="ECO:0000313" key="10">
    <source>
        <dbReference type="EMBL" id="CCE66730.1"/>
    </source>
</evidence>
<evidence type="ECO:0000256" key="4">
    <source>
        <dbReference type="ARBA" id="ARBA00022980"/>
    </source>
</evidence>
<keyword evidence="4 7" id="KW-0689">Ribosomal protein</keyword>
<dbReference type="InterPro" id="IPR005712">
    <property type="entry name" value="Ribosomal_uS5_bac-type"/>
</dbReference>
<comment type="function">
    <text evidence="7">Located at the back of the 30S subunit body where it stabilizes the conformation of the head with respect to the body.</text>
</comment>
<dbReference type="InterPro" id="IPR014721">
    <property type="entry name" value="Ribsml_uS5_D2-typ_fold_subgr"/>
</dbReference>
<dbReference type="HAMAP" id="MF_01307_B">
    <property type="entry name" value="Ribosomal_uS5_B"/>
    <property type="match status" value="1"/>
</dbReference>
<keyword evidence="3 7" id="KW-0694">RNA-binding</keyword>
<comment type="domain">
    <text evidence="7">The N-terminal domain interacts with the head of the 30S subunit; the C-terminal domain interacts with the body and contacts protein S4. The interaction surface between S4 and S5 is involved in control of translational fidelity.</text>
</comment>
<comment type="subunit">
    <text evidence="7">Part of the 30S ribosomal subunit. Contacts proteins S4 and S8.</text>
</comment>
<dbReference type="InterPro" id="IPR018192">
    <property type="entry name" value="Ribosomal_uS5_N_CS"/>
</dbReference>
<dbReference type="Pfam" id="PF03719">
    <property type="entry name" value="Ribosomal_S5_C"/>
    <property type="match status" value="1"/>
</dbReference>
<dbReference type="Gene3D" id="3.30.160.20">
    <property type="match status" value="1"/>
</dbReference>
<dbReference type="FunFam" id="3.30.160.20:FF:000022">
    <property type="entry name" value="28S ribosomal protein S5, mitochondrial"/>
    <property type="match status" value="1"/>
</dbReference>
<proteinExistence type="inferred from homology"/>
<dbReference type="Pfam" id="PF00333">
    <property type="entry name" value="Ribosomal_S5"/>
    <property type="match status" value="1"/>
</dbReference>
<dbReference type="NCBIfam" id="TIGR01021">
    <property type="entry name" value="rpsE_bact"/>
    <property type="match status" value="1"/>
</dbReference>
<dbReference type="InterPro" id="IPR013810">
    <property type="entry name" value="Ribosomal_uS5_N"/>
</dbReference>
<evidence type="ECO:0000256" key="2">
    <source>
        <dbReference type="ARBA" id="ARBA00022730"/>
    </source>
</evidence>
<dbReference type="GO" id="GO:0019843">
    <property type="term" value="F:rRNA binding"/>
    <property type="evidence" value="ECO:0007669"/>
    <property type="project" value="UniProtKB-UniRule"/>
</dbReference>
<dbReference type="EMBL" id="HE613254">
    <property type="protein sequence ID" value="CCE66730.1"/>
    <property type="molecule type" value="Genomic_DNA"/>
</dbReference>
<dbReference type="PATRIC" id="fig|1116213.3.peg.223"/>
<evidence type="ECO:0000256" key="7">
    <source>
        <dbReference type="HAMAP-Rule" id="MF_01307"/>
    </source>
</evidence>
<keyword evidence="2 7" id="KW-0699">rRNA-binding</keyword>